<dbReference type="AlphaFoldDB" id="A0AAE0WBB3"/>
<comment type="caution">
    <text evidence="1">The sequence shown here is derived from an EMBL/GenBank/DDBJ whole genome shotgun (WGS) entry which is preliminary data.</text>
</comment>
<organism evidence="1 2">
    <name type="scientific">Potamilus streckersoni</name>
    <dbReference type="NCBI Taxonomy" id="2493646"/>
    <lineage>
        <taxon>Eukaryota</taxon>
        <taxon>Metazoa</taxon>
        <taxon>Spiralia</taxon>
        <taxon>Lophotrochozoa</taxon>
        <taxon>Mollusca</taxon>
        <taxon>Bivalvia</taxon>
        <taxon>Autobranchia</taxon>
        <taxon>Heteroconchia</taxon>
        <taxon>Palaeoheterodonta</taxon>
        <taxon>Unionida</taxon>
        <taxon>Unionoidea</taxon>
        <taxon>Unionidae</taxon>
        <taxon>Ambleminae</taxon>
        <taxon>Lampsilini</taxon>
        <taxon>Potamilus</taxon>
    </lineage>
</organism>
<gene>
    <name evidence="1" type="ORF">CHS0354_036712</name>
</gene>
<reference evidence="1" key="2">
    <citation type="journal article" date="2021" name="Genome Biol. Evol.">
        <title>Developing a high-quality reference genome for a parasitic bivalve with doubly uniparental inheritance (Bivalvia: Unionida).</title>
        <authorList>
            <person name="Smith C.H."/>
        </authorList>
    </citation>
    <scope>NUCLEOTIDE SEQUENCE</scope>
    <source>
        <strain evidence="1">CHS0354</strain>
        <tissue evidence="1">Mantle</tissue>
    </source>
</reference>
<reference evidence="1" key="3">
    <citation type="submission" date="2023-05" db="EMBL/GenBank/DDBJ databases">
        <authorList>
            <person name="Smith C.H."/>
        </authorList>
    </citation>
    <scope>NUCLEOTIDE SEQUENCE</scope>
    <source>
        <strain evidence="1">CHS0354</strain>
        <tissue evidence="1">Mantle</tissue>
    </source>
</reference>
<proteinExistence type="predicted"/>
<dbReference type="SUPFAM" id="SSF48726">
    <property type="entry name" value="Immunoglobulin"/>
    <property type="match status" value="1"/>
</dbReference>
<evidence type="ECO:0008006" key="3">
    <source>
        <dbReference type="Google" id="ProtNLM"/>
    </source>
</evidence>
<name>A0AAE0WBB3_9BIVA</name>
<accession>A0AAE0WBB3</accession>
<evidence type="ECO:0000313" key="1">
    <source>
        <dbReference type="EMBL" id="KAK3607889.1"/>
    </source>
</evidence>
<dbReference type="EMBL" id="JAEAOA010002150">
    <property type="protein sequence ID" value="KAK3607889.1"/>
    <property type="molecule type" value="Genomic_DNA"/>
</dbReference>
<dbReference type="InterPro" id="IPR036179">
    <property type="entry name" value="Ig-like_dom_sf"/>
</dbReference>
<protein>
    <recommendedName>
        <fullName evidence="3">Ig-like domain-containing protein</fullName>
    </recommendedName>
</protein>
<sequence length="115" mass="12784">MTRNNTRPIIVSVDTKLGMHDCIHYKIISEPNTTITWEKDGAPVMENDIVTHSALEIPYTRENVRTKYIEGCLSFALKAVIYNGYYTLIATNAYGSSKTTYQFKSTNGGAGGKLV</sequence>
<reference evidence="1" key="1">
    <citation type="journal article" date="2021" name="Genome Biol. Evol.">
        <title>A High-Quality Reference Genome for a Parasitic Bivalve with Doubly Uniparental Inheritance (Bivalvia: Unionida).</title>
        <authorList>
            <person name="Smith C.H."/>
        </authorList>
    </citation>
    <scope>NUCLEOTIDE SEQUENCE</scope>
    <source>
        <strain evidence="1">CHS0354</strain>
    </source>
</reference>
<dbReference type="Proteomes" id="UP001195483">
    <property type="component" value="Unassembled WGS sequence"/>
</dbReference>
<evidence type="ECO:0000313" key="2">
    <source>
        <dbReference type="Proteomes" id="UP001195483"/>
    </source>
</evidence>
<dbReference type="Gene3D" id="2.60.40.10">
    <property type="entry name" value="Immunoglobulins"/>
    <property type="match status" value="1"/>
</dbReference>
<keyword evidence="2" id="KW-1185">Reference proteome</keyword>
<dbReference type="InterPro" id="IPR013783">
    <property type="entry name" value="Ig-like_fold"/>
</dbReference>